<feature type="region of interest" description="Disordered" evidence="1">
    <location>
        <begin position="66"/>
        <end position="96"/>
    </location>
</feature>
<dbReference type="InParanoid" id="A0A1Z5SAE5"/>
<reference evidence="2 3" key="1">
    <citation type="journal article" date="2009" name="Nature">
        <title>The Sorghum bicolor genome and the diversification of grasses.</title>
        <authorList>
            <person name="Paterson A.H."/>
            <person name="Bowers J.E."/>
            <person name="Bruggmann R."/>
            <person name="Dubchak I."/>
            <person name="Grimwood J."/>
            <person name="Gundlach H."/>
            <person name="Haberer G."/>
            <person name="Hellsten U."/>
            <person name="Mitros T."/>
            <person name="Poliakov A."/>
            <person name="Schmutz J."/>
            <person name="Spannagl M."/>
            <person name="Tang H."/>
            <person name="Wang X."/>
            <person name="Wicker T."/>
            <person name="Bharti A.K."/>
            <person name="Chapman J."/>
            <person name="Feltus F.A."/>
            <person name="Gowik U."/>
            <person name="Grigoriev I.V."/>
            <person name="Lyons E."/>
            <person name="Maher C.A."/>
            <person name="Martis M."/>
            <person name="Narechania A."/>
            <person name="Otillar R.P."/>
            <person name="Penning B.W."/>
            <person name="Salamov A.A."/>
            <person name="Wang Y."/>
            <person name="Zhang L."/>
            <person name="Carpita N.C."/>
            <person name="Freeling M."/>
            <person name="Gingle A.R."/>
            <person name="Hash C.T."/>
            <person name="Keller B."/>
            <person name="Klein P."/>
            <person name="Kresovich S."/>
            <person name="McCann M.C."/>
            <person name="Ming R."/>
            <person name="Peterson D.G."/>
            <person name="Mehboob-ur-Rahman"/>
            <person name="Ware D."/>
            <person name="Westhoff P."/>
            <person name="Mayer K.F."/>
            <person name="Messing J."/>
            <person name="Rokhsar D.S."/>
        </authorList>
    </citation>
    <scope>NUCLEOTIDE SEQUENCE [LARGE SCALE GENOMIC DNA]</scope>
    <source>
        <strain evidence="3">cv. BTx623</strain>
    </source>
</reference>
<proteinExistence type="predicted"/>
<dbReference type="Gramene" id="OQU92786">
    <property type="protein sequence ID" value="OQU92786"/>
    <property type="gene ID" value="SORBI_3001G412001"/>
</dbReference>
<gene>
    <name evidence="2" type="ORF">SORBI_3001G412001</name>
</gene>
<accession>A0A1Z5SAE5</accession>
<keyword evidence="3" id="KW-1185">Reference proteome</keyword>
<name>A0A1Z5SAE5_SORBI</name>
<dbReference type="Proteomes" id="UP000000768">
    <property type="component" value="Chromosome 1"/>
</dbReference>
<organism evidence="2 3">
    <name type="scientific">Sorghum bicolor</name>
    <name type="common">Sorghum</name>
    <name type="synonym">Sorghum vulgare</name>
    <dbReference type="NCBI Taxonomy" id="4558"/>
    <lineage>
        <taxon>Eukaryota</taxon>
        <taxon>Viridiplantae</taxon>
        <taxon>Streptophyta</taxon>
        <taxon>Embryophyta</taxon>
        <taxon>Tracheophyta</taxon>
        <taxon>Spermatophyta</taxon>
        <taxon>Magnoliopsida</taxon>
        <taxon>Liliopsida</taxon>
        <taxon>Poales</taxon>
        <taxon>Poaceae</taxon>
        <taxon>PACMAD clade</taxon>
        <taxon>Panicoideae</taxon>
        <taxon>Andropogonodae</taxon>
        <taxon>Andropogoneae</taxon>
        <taxon>Sorghinae</taxon>
        <taxon>Sorghum</taxon>
    </lineage>
</organism>
<reference evidence="3" key="2">
    <citation type="journal article" date="2018" name="Plant J.">
        <title>The Sorghum bicolor reference genome: improved assembly, gene annotations, a transcriptome atlas, and signatures of genome organization.</title>
        <authorList>
            <person name="McCormick R.F."/>
            <person name="Truong S.K."/>
            <person name="Sreedasyam A."/>
            <person name="Jenkins J."/>
            <person name="Shu S."/>
            <person name="Sims D."/>
            <person name="Kennedy M."/>
            <person name="Amirebrahimi M."/>
            <person name="Weers B.D."/>
            <person name="McKinley B."/>
            <person name="Mattison A."/>
            <person name="Morishige D.T."/>
            <person name="Grimwood J."/>
            <person name="Schmutz J."/>
            <person name="Mullet J.E."/>
        </authorList>
    </citation>
    <scope>NUCLEOTIDE SEQUENCE [LARGE SCALE GENOMIC DNA]</scope>
    <source>
        <strain evidence="3">cv. BTx623</strain>
    </source>
</reference>
<sequence>MSRSHSQTVLSLLRSRSVNGVHGGCAKKWLLAARRRQQEEQACRRWTCMCERPQEEQSPPQLLQLHGQPRRRSLRRGDASAPAPETTASCAHAGVFGPHPRPYRGGRGHWCRQPRRGCRAHARPPSETPPCAPPPCACRDAVVPLHHLPRPWPLLPPPHPPLGLVSPVSCHLELIGLLAFLNCVDLPQLATAVESREENNAWRRRTWRGSVLANKLRLCCTHL</sequence>
<protein>
    <submittedName>
        <fullName evidence="2">Uncharacterized protein</fullName>
    </submittedName>
</protein>
<evidence type="ECO:0000256" key="1">
    <source>
        <dbReference type="SAM" id="MobiDB-lite"/>
    </source>
</evidence>
<evidence type="ECO:0000313" key="3">
    <source>
        <dbReference type="Proteomes" id="UP000000768"/>
    </source>
</evidence>
<evidence type="ECO:0000313" key="2">
    <source>
        <dbReference type="EMBL" id="OQU92786.1"/>
    </source>
</evidence>
<dbReference type="EMBL" id="CM000760">
    <property type="protein sequence ID" value="OQU92786.1"/>
    <property type="molecule type" value="Genomic_DNA"/>
</dbReference>
<dbReference type="AlphaFoldDB" id="A0A1Z5SAE5"/>